<organism evidence="9 10">
    <name type="scientific">Populus deltoides</name>
    <name type="common">Eastern poplar</name>
    <name type="synonym">Eastern cottonwood</name>
    <dbReference type="NCBI Taxonomy" id="3696"/>
    <lineage>
        <taxon>Eukaryota</taxon>
        <taxon>Viridiplantae</taxon>
        <taxon>Streptophyta</taxon>
        <taxon>Embryophyta</taxon>
        <taxon>Tracheophyta</taxon>
        <taxon>Spermatophyta</taxon>
        <taxon>Magnoliopsida</taxon>
        <taxon>eudicotyledons</taxon>
        <taxon>Gunneridae</taxon>
        <taxon>Pentapetalae</taxon>
        <taxon>rosids</taxon>
        <taxon>fabids</taxon>
        <taxon>Malpighiales</taxon>
        <taxon>Salicaceae</taxon>
        <taxon>Saliceae</taxon>
        <taxon>Populus</taxon>
    </lineage>
</organism>
<dbReference type="AlphaFoldDB" id="A0A8T2WAD0"/>
<dbReference type="GO" id="GO:0050660">
    <property type="term" value="F:flavin adenine dinucleotide binding"/>
    <property type="evidence" value="ECO:0007669"/>
    <property type="project" value="InterPro"/>
</dbReference>
<feature type="region of interest" description="Disordered" evidence="7">
    <location>
        <begin position="229"/>
        <end position="261"/>
    </location>
</feature>
<dbReference type="FunFam" id="1.10.10.60:FF:000002">
    <property type="entry name" value="Myb family transcription factor"/>
    <property type="match status" value="1"/>
</dbReference>
<comment type="subcellular location">
    <subcellularLocation>
        <location evidence="1">Nucleus</location>
    </subcellularLocation>
</comment>
<dbReference type="InterPro" id="IPR001005">
    <property type="entry name" value="SANT/Myb"/>
</dbReference>
<dbReference type="GO" id="GO:0005634">
    <property type="term" value="C:nucleus"/>
    <property type="evidence" value="ECO:0007669"/>
    <property type="project" value="UniProtKB-SubCell"/>
</dbReference>
<dbReference type="Pfam" id="PF00732">
    <property type="entry name" value="GMC_oxred_N"/>
    <property type="match status" value="1"/>
</dbReference>
<dbReference type="InterPro" id="IPR009057">
    <property type="entry name" value="Homeodomain-like_sf"/>
</dbReference>
<name>A0A8T2WAD0_POPDE</name>
<evidence type="ECO:0000256" key="3">
    <source>
        <dbReference type="ARBA" id="ARBA00023015"/>
    </source>
</evidence>
<feature type="region of interest" description="Disordered" evidence="7">
    <location>
        <begin position="274"/>
        <end position="294"/>
    </location>
</feature>
<dbReference type="InterPro" id="IPR046955">
    <property type="entry name" value="PHR1-like"/>
</dbReference>
<keyword evidence="6" id="KW-0539">Nucleus</keyword>
<feature type="domain" description="HTH myb-type" evidence="8">
    <location>
        <begin position="14"/>
        <end position="74"/>
    </location>
</feature>
<dbReference type="PANTHER" id="PTHR31499">
    <property type="entry name" value="MYB FAMILY TRANSCRIPTION FACTOR PHL11"/>
    <property type="match status" value="1"/>
</dbReference>
<evidence type="ECO:0000256" key="5">
    <source>
        <dbReference type="ARBA" id="ARBA00023163"/>
    </source>
</evidence>
<dbReference type="GO" id="GO:0016614">
    <property type="term" value="F:oxidoreductase activity, acting on CH-OH group of donors"/>
    <property type="evidence" value="ECO:0007669"/>
    <property type="project" value="InterPro"/>
</dbReference>
<gene>
    <name evidence="9" type="ORF">H0E87_031393</name>
</gene>
<keyword evidence="3" id="KW-0805">Transcription regulation</keyword>
<dbReference type="PANTHER" id="PTHR31499:SF11">
    <property type="entry name" value="MYB FAMILY TRANSCRIPTION FACTOR PHL8"/>
    <property type="match status" value="1"/>
</dbReference>
<feature type="compositionally biased region" description="Low complexity" evidence="7">
    <location>
        <begin position="229"/>
        <end position="239"/>
    </location>
</feature>
<dbReference type="Gene3D" id="3.50.50.60">
    <property type="entry name" value="FAD/NAD(P)-binding domain"/>
    <property type="match status" value="1"/>
</dbReference>
<feature type="compositionally biased region" description="Basic and acidic residues" evidence="7">
    <location>
        <begin position="240"/>
        <end position="256"/>
    </location>
</feature>
<dbReference type="Pfam" id="PF14379">
    <property type="entry name" value="Myb_CC_LHEQLE"/>
    <property type="match status" value="1"/>
</dbReference>
<accession>A0A8T2WAD0</accession>
<keyword evidence="4" id="KW-0175">Coiled coil</keyword>
<comment type="caution">
    <text evidence="9">The sequence shown here is derived from an EMBL/GenBank/DDBJ whole genome shotgun (WGS) entry which is preliminary data.</text>
</comment>
<dbReference type="Gene3D" id="1.10.10.60">
    <property type="entry name" value="Homeodomain-like"/>
    <property type="match status" value="1"/>
</dbReference>
<dbReference type="InterPro" id="IPR000172">
    <property type="entry name" value="GMC_OxRdtase_N"/>
</dbReference>
<evidence type="ECO:0000256" key="4">
    <source>
        <dbReference type="ARBA" id="ARBA00023054"/>
    </source>
</evidence>
<proteinExistence type="inferred from homology"/>
<dbReference type="InterPro" id="IPR017930">
    <property type="entry name" value="Myb_dom"/>
</dbReference>
<keyword evidence="5" id="KW-0804">Transcription</keyword>
<dbReference type="EMBL" id="JACEGQ020000244">
    <property type="protein sequence ID" value="KAH8479295.1"/>
    <property type="molecule type" value="Genomic_DNA"/>
</dbReference>
<dbReference type="SUPFAM" id="SSF46689">
    <property type="entry name" value="Homeodomain-like"/>
    <property type="match status" value="1"/>
</dbReference>
<evidence type="ECO:0000256" key="1">
    <source>
        <dbReference type="ARBA" id="ARBA00004123"/>
    </source>
</evidence>
<dbReference type="InterPro" id="IPR036188">
    <property type="entry name" value="FAD/NAD-bd_sf"/>
</dbReference>
<feature type="region of interest" description="Disordered" evidence="7">
    <location>
        <begin position="81"/>
        <end position="114"/>
    </location>
</feature>
<dbReference type="InterPro" id="IPR006447">
    <property type="entry name" value="Myb_dom_plants"/>
</dbReference>
<reference evidence="9" key="1">
    <citation type="journal article" date="2021" name="J. Hered.">
        <title>Genome Assembly of Salicaceae Populus deltoides (Eastern Cottonwood) I-69 Based on Nanopore Sequencing and Hi-C Technologies.</title>
        <authorList>
            <person name="Bai S."/>
            <person name="Wu H."/>
            <person name="Zhang J."/>
            <person name="Pan Z."/>
            <person name="Zhao W."/>
            <person name="Li Z."/>
            <person name="Tong C."/>
        </authorList>
    </citation>
    <scope>NUCLEOTIDE SEQUENCE</scope>
    <source>
        <tissue evidence="9">Leaf</tissue>
    </source>
</reference>
<evidence type="ECO:0000313" key="10">
    <source>
        <dbReference type="Proteomes" id="UP000807159"/>
    </source>
</evidence>
<dbReference type="InterPro" id="IPR025756">
    <property type="entry name" value="Myb_CC_LHEQLE"/>
</dbReference>
<sequence>MGLQHQSMNLVLSTDAKPRLKWTQELHQRFVEAVNQLGGADKATPKSLMRVMGIPGLTLYHLKSHLQKYRLGKSQQSLFSIESEQEDDKEIQSSDDHFKESAVTRSSRGICSDGNHHPINESFQIAQALQMQMEVQRKLHEQIEVQRHLQLRIEAQGKYLQTVLKKAQETLAGYNSSSMGIELAKAELCRLVSMVNSGCPSSSISELTETGGSILKDIERTQMRNTVCSMESSLTSSESSGRKEDMQKENEIHDTNKSNTASVELPLMDIHPQENLLDNGSSNQGKKRSGSIISDGVSVEQPLAKRLKNGDQLRKTIHTTLGVWYPLAGFEPKMTTEGQLPALAKYLHLADHSSDYLGLPLELASEGEGTAKKTSQKSRASHLITLLRVESRIVSRPNELTKFQFAVKLGLLEAGFPGNIYREQRLEGQRNESIAQTYEAYLNKPLNSVQQGDVILSAGALGSPQILMLSGVGPKNNLENFGIHLVLDFEGAGQEMKENPRIEASTNTDYQFSNVLQVAGVKEDFIFIPEGAIAPTSFNASTIVIASKIAFPKSKGELELNNTDPREKPYSGIQLS</sequence>
<dbReference type="GO" id="GO:0003700">
    <property type="term" value="F:DNA-binding transcription factor activity"/>
    <property type="evidence" value="ECO:0007669"/>
    <property type="project" value="InterPro"/>
</dbReference>
<dbReference type="NCBIfam" id="TIGR01557">
    <property type="entry name" value="myb_SHAQKYF"/>
    <property type="match status" value="1"/>
</dbReference>
<evidence type="ECO:0000256" key="2">
    <source>
        <dbReference type="ARBA" id="ARBA00006783"/>
    </source>
</evidence>
<dbReference type="Proteomes" id="UP000807159">
    <property type="component" value="Unassembled WGS sequence"/>
</dbReference>
<dbReference type="SUPFAM" id="SSF51905">
    <property type="entry name" value="FAD/NAD(P)-binding domain"/>
    <property type="match status" value="1"/>
</dbReference>
<keyword evidence="10" id="KW-1185">Reference proteome</keyword>
<evidence type="ECO:0000259" key="8">
    <source>
        <dbReference type="PROSITE" id="PS51294"/>
    </source>
</evidence>
<evidence type="ECO:0000256" key="6">
    <source>
        <dbReference type="ARBA" id="ARBA00023242"/>
    </source>
</evidence>
<dbReference type="Pfam" id="PF00249">
    <property type="entry name" value="Myb_DNA-binding"/>
    <property type="match status" value="1"/>
</dbReference>
<dbReference type="GO" id="GO:0003677">
    <property type="term" value="F:DNA binding"/>
    <property type="evidence" value="ECO:0007669"/>
    <property type="project" value="InterPro"/>
</dbReference>
<evidence type="ECO:0000256" key="7">
    <source>
        <dbReference type="SAM" id="MobiDB-lite"/>
    </source>
</evidence>
<dbReference type="PROSITE" id="PS51294">
    <property type="entry name" value="HTH_MYB"/>
    <property type="match status" value="1"/>
</dbReference>
<feature type="compositionally biased region" description="Basic and acidic residues" evidence="7">
    <location>
        <begin position="90"/>
        <end position="102"/>
    </location>
</feature>
<dbReference type="PROSITE" id="PS00624">
    <property type="entry name" value="GMC_OXRED_2"/>
    <property type="match status" value="1"/>
</dbReference>
<evidence type="ECO:0000313" key="9">
    <source>
        <dbReference type="EMBL" id="KAH8479295.1"/>
    </source>
</evidence>
<protein>
    <recommendedName>
        <fullName evidence="8">HTH myb-type domain-containing protein</fullName>
    </recommendedName>
</protein>
<comment type="similarity">
    <text evidence="2">Belongs to the MYB-CC family.</text>
</comment>